<organism evidence="1 2">
    <name type="scientific">Chryseobacterium oranimense</name>
    <dbReference type="NCBI Taxonomy" id="421058"/>
    <lineage>
        <taxon>Bacteria</taxon>
        <taxon>Pseudomonadati</taxon>
        <taxon>Bacteroidota</taxon>
        <taxon>Flavobacteriia</taxon>
        <taxon>Flavobacteriales</taxon>
        <taxon>Weeksellaceae</taxon>
        <taxon>Chryseobacterium group</taxon>
        <taxon>Chryseobacterium</taxon>
    </lineage>
</organism>
<sequence length="67" mass="7928">MKFKFNLKSDAKKMAKHSDLLQDKFLKREMSKTIKGGEGELEQPLEEWSNNWSNLGWSNAWRNGINW</sequence>
<evidence type="ECO:0000313" key="2">
    <source>
        <dbReference type="Proteomes" id="UP000184047"/>
    </source>
</evidence>
<protein>
    <submittedName>
        <fullName evidence="1">Uncharacterized protein</fullName>
    </submittedName>
</protein>
<accession>A0A1M5J741</accession>
<name>A0A1M5J741_9FLAO</name>
<evidence type="ECO:0000313" key="1">
    <source>
        <dbReference type="EMBL" id="SHG36060.1"/>
    </source>
</evidence>
<dbReference type="AlphaFoldDB" id="A0A1M5J741"/>
<dbReference type="Proteomes" id="UP000184047">
    <property type="component" value="Unassembled WGS sequence"/>
</dbReference>
<gene>
    <name evidence="1" type="ORF">SAMN05421866_0173</name>
</gene>
<dbReference type="STRING" id="421058.SAMN05421866_0173"/>
<dbReference type="EMBL" id="FQWT01000001">
    <property type="protein sequence ID" value="SHG36060.1"/>
    <property type="molecule type" value="Genomic_DNA"/>
</dbReference>
<proteinExistence type="predicted"/>
<keyword evidence="2" id="KW-1185">Reference proteome</keyword>
<dbReference type="RefSeq" id="WP_040994823.1">
    <property type="nucleotide sequence ID" value="NZ_FQWT01000001.1"/>
</dbReference>
<reference evidence="2" key="1">
    <citation type="submission" date="2016-11" db="EMBL/GenBank/DDBJ databases">
        <authorList>
            <person name="Varghese N."/>
            <person name="Submissions S."/>
        </authorList>
    </citation>
    <scope>NUCLEOTIDE SEQUENCE [LARGE SCALE GENOMIC DNA]</scope>
    <source>
        <strain evidence="2">DSM 19055</strain>
    </source>
</reference>